<evidence type="ECO:0000313" key="3">
    <source>
        <dbReference type="Proteomes" id="UP000032749"/>
    </source>
</evidence>
<dbReference type="SUPFAM" id="SSF54001">
    <property type="entry name" value="Cysteine proteinases"/>
    <property type="match status" value="1"/>
</dbReference>
<accession>R4YLV5</accession>
<gene>
    <name evidence="2" type="ORF">OLEAN_C15560</name>
</gene>
<dbReference type="STRING" id="698738.OLEAN_C15560"/>
<sequence length="219" mass="24661">MKNYLAETSFIDYSNTEIKEISNTIYSPNTSDTDNAIALYLYVRDTIKYDPYSLTPNTSCFTASEILKAGKGYCVSKAILLTALLRSINIPARLGFADVVNHLSSKKLLERMGTNIFYYHGYVEVFLNDRWVIATPAFDSNLCEIAGIPPLEFDGKNDSKFQKFNDAGNQYMEYLNEHGSFPDAPYDLLLEKYAHYYPALVKSDSEASSGDLHLEMGSE</sequence>
<feature type="domain" description="Transglutaminase-like" evidence="1">
    <location>
        <begin position="66"/>
        <end position="138"/>
    </location>
</feature>
<dbReference type="SMART" id="SM00460">
    <property type="entry name" value="TGc"/>
    <property type="match status" value="1"/>
</dbReference>
<name>R4YLV5_OLEAN</name>
<dbReference type="Gene3D" id="3.10.620.30">
    <property type="match status" value="1"/>
</dbReference>
<protein>
    <recommendedName>
        <fullName evidence="1">Transglutaminase-like domain-containing protein</fullName>
    </recommendedName>
</protein>
<dbReference type="InterPro" id="IPR002931">
    <property type="entry name" value="Transglutaminase-like"/>
</dbReference>
<dbReference type="Proteomes" id="UP000032749">
    <property type="component" value="Chromosome"/>
</dbReference>
<dbReference type="HOGENOM" id="CLU_087197_0_0_6"/>
<dbReference type="InterPro" id="IPR038765">
    <property type="entry name" value="Papain-like_cys_pep_sf"/>
</dbReference>
<keyword evidence="3" id="KW-1185">Reference proteome</keyword>
<dbReference type="Pfam" id="PF01841">
    <property type="entry name" value="Transglut_core"/>
    <property type="match status" value="1"/>
</dbReference>
<dbReference type="AlphaFoldDB" id="R4YLV5"/>
<reference evidence="2 3" key="1">
    <citation type="journal article" date="2013" name="Nat. Commun.">
        <title>Genome sequence and functional genomic analysis of the oil-degrading bacterium Oleispira antarctica.</title>
        <authorList>
            <person name="Kube M."/>
            <person name="Chernikova T.N."/>
            <person name="Al-Ramahi Y."/>
            <person name="Beloqui A."/>
            <person name="Lopez-Cortez N."/>
            <person name="Guazzaroni M.E."/>
            <person name="Heipieper H.J."/>
            <person name="Klages S."/>
            <person name="Kotsyurbenko O.R."/>
            <person name="Langer I."/>
            <person name="Nechitaylo T.Y."/>
            <person name="Lunsdorf H."/>
            <person name="Fernandez M."/>
            <person name="Juarez S."/>
            <person name="Ciordia S."/>
            <person name="Singer A."/>
            <person name="Kagan O."/>
            <person name="Egorova O."/>
            <person name="Petit P.A."/>
            <person name="Stogios P."/>
            <person name="Kim Y."/>
            <person name="Tchigvintsev A."/>
            <person name="Flick R."/>
            <person name="Denaro R."/>
            <person name="Genovese M."/>
            <person name="Albar J.P."/>
            <person name="Reva O.N."/>
            <person name="Martinez-Gomariz M."/>
            <person name="Tran H."/>
            <person name="Ferrer M."/>
            <person name="Savchenko A."/>
            <person name="Yakunin A.F."/>
            <person name="Yakimov M.M."/>
            <person name="Golyshina O.V."/>
            <person name="Reinhardt R."/>
            <person name="Golyshin P.N."/>
        </authorList>
    </citation>
    <scope>NUCLEOTIDE SEQUENCE [LARGE SCALE GENOMIC DNA]</scope>
</reference>
<evidence type="ECO:0000259" key="1">
    <source>
        <dbReference type="SMART" id="SM00460"/>
    </source>
</evidence>
<dbReference type="EMBL" id="FO203512">
    <property type="protein sequence ID" value="CCK75732.1"/>
    <property type="molecule type" value="Genomic_DNA"/>
</dbReference>
<dbReference type="PANTHER" id="PTHR33490:SF3">
    <property type="entry name" value="CONSERVED INTEGRAL MEMBRANE PROTEIN"/>
    <property type="match status" value="1"/>
</dbReference>
<dbReference type="KEGG" id="oai:OLEAN_C15560"/>
<proteinExistence type="predicted"/>
<evidence type="ECO:0000313" key="2">
    <source>
        <dbReference type="EMBL" id="CCK75732.1"/>
    </source>
</evidence>
<organism evidence="2 3">
    <name type="scientific">Oleispira antarctica RB-8</name>
    <dbReference type="NCBI Taxonomy" id="698738"/>
    <lineage>
        <taxon>Bacteria</taxon>
        <taxon>Pseudomonadati</taxon>
        <taxon>Pseudomonadota</taxon>
        <taxon>Gammaproteobacteria</taxon>
        <taxon>Oceanospirillales</taxon>
        <taxon>Oceanospirillaceae</taxon>
        <taxon>Oleispira</taxon>
    </lineage>
</organism>
<dbReference type="PANTHER" id="PTHR33490">
    <property type="entry name" value="BLR5614 PROTEIN-RELATED"/>
    <property type="match status" value="1"/>
</dbReference>